<evidence type="ECO:0000313" key="10">
    <source>
        <dbReference type="Proteomes" id="UP001325680"/>
    </source>
</evidence>
<dbReference type="SUPFAM" id="SSF48695">
    <property type="entry name" value="Multiheme cytochromes"/>
    <property type="match status" value="1"/>
</dbReference>
<dbReference type="InterPro" id="IPR036280">
    <property type="entry name" value="Multihaem_cyt_sf"/>
</dbReference>
<sequence length="131" mass="14871">MLQKKISFVMLVVSCLLMVGFVNTVPGKERNFKVLPKDISDEKLDSLMVTYNKGLGVTCDFCHVQEIKNGDTTLNFASDDNPVKEEGRRMMRLTIDINKNYFNYDTKVHPAFLTRISCNTCHKGNAYPEGN</sequence>
<dbReference type="NCBIfam" id="NF033196">
    <property type="entry name" value="c_type_nonphoto"/>
    <property type="match status" value="1"/>
</dbReference>
<keyword evidence="5" id="KW-0349">Heme</keyword>
<dbReference type="Proteomes" id="UP001325680">
    <property type="component" value="Chromosome"/>
</dbReference>
<dbReference type="EMBL" id="CP139960">
    <property type="protein sequence ID" value="WQD40736.1"/>
    <property type="molecule type" value="Genomic_DNA"/>
</dbReference>
<dbReference type="InterPro" id="IPR003158">
    <property type="entry name" value="Photosyn_RC_cyt_c-su"/>
</dbReference>
<name>A0ABZ0WDG1_9BACT</name>
<evidence type="ECO:0000256" key="7">
    <source>
        <dbReference type="ARBA" id="ARBA00022982"/>
    </source>
</evidence>
<evidence type="ECO:0000256" key="3">
    <source>
        <dbReference type="ARBA" id="ARBA00022448"/>
    </source>
</evidence>
<keyword evidence="7" id="KW-0249">Electron transport</keyword>
<keyword evidence="10" id="KW-1185">Reference proteome</keyword>
<gene>
    <name evidence="9" type="ORF">U0035_11305</name>
</gene>
<evidence type="ECO:0000256" key="6">
    <source>
        <dbReference type="ARBA" id="ARBA00022723"/>
    </source>
</evidence>
<evidence type="ECO:0000256" key="4">
    <source>
        <dbReference type="ARBA" id="ARBA00022531"/>
    </source>
</evidence>
<keyword evidence="6" id="KW-0479">Metal-binding</keyword>
<protein>
    <recommendedName>
        <fullName evidence="2">Photosynthetic reaction center cytochrome c subunit</fullName>
    </recommendedName>
</protein>
<dbReference type="Gene3D" id="1.10.468.10">
    <property type="entry name" value="Photosynthetic Reaction Center, subunit C, domain 2"/>
    <property type="match status" value="1"/>
</dbReference>
<comment type="function">
    <text evidence="1">The reaction center of purple bacteria contains a tightly bound cytochrome molecule which re-reduces the photo oxidized primary electron donor.</text>
</comment>
<keyword evidence="3" id="KW-0813">Transport</keyword>
<evidence type="ECO:0000256" key="8">
    <source>
        <dbReference type="ARBA" id="ARBA00023004"/>
    </source>
</evidence>
<organism evidence="9 10">
    <name type="scientific">Niabella yanshanensis</name>
    <dbReference type="NCBI Taxonomy" id="577386"/>
    <lineage>
        <taxon>Bacteria</taxon>
        <taxon>Pseudomonadati</taxon>
        <taxon>Bacteroidota</taxon>
        <taxon>Chitinophagia</taxon>
        <taxon>Chitinophagales</taxon>
        <taxon>Chitinophagaceae</taxon>
        <taxon>Niabella</taxon>
    </lineage>
</organism>
<accession>A0ABZ0WDG1</accession>
<keyword evidence="8" id="KW-0408">Iron</keyword>
<dbReference type="InterPro" id="IPR023119">
    <property type="entry name" value="Multihaem_cyt_PRC_cyt_su-like"/>
</dbReference>
<evidence type="ECO:0000313" key="9">
    <source>
        <dbReference type="EMBL" id="WQD40736.1"/>
    </source>
</evidence>
<evidence type="ECO:0000256" key="1">
    <source>
        <dbReference type="ARBA" id="ARBA00003196"/>
    </source>
</evidence>
<reference evidence="9 10" key="1">
    <citation type="submission" date="2023-12" db="EMBL/GenBank/DDBJ databases">
        <title>Genome sequencing and assembly of bacterial species from a model synthetic community.</title>
        <authorList>
            <person name="Hogle S.L."/>
        </authorList>
    </citation>
    <scope>NUCLEOTIDE SEQUENCE [LARGE SCALE GENOMIC DNA]</scope>
    <source>
        <strain evidence="9 10">HAMBI_3031</strain>
    </source>
</reference>
<dbReference type="RefSeq" id="WP_114789904.1">
    <property type="nucleotide sequence ID" value="NZ_CP139960.1"/>
</dbReference>
<evidence type="ECO:0000256" key="5">
    <source>
        <dbReference type="ARBA" id="ARBA00022617"/>
    </source>
</evidence>
<proteinExistence type="predicted"/>
<evidence type="ECO:0000256" key="2">
    <source>
        <dbReference type="ARBA" id="ARBA00015978"/>
    </source>
</evidence>
<dbReference type="Pfam" id="PF02276">
    <property type="entry name" value="CytoC_RC"/>
    <property type="match status" value="1"/>
</dbReference>
<keyword evidence="4" id="KW-0602">Photosynthesis</keyword>